<evidence type="ECO:0000313" key="2">
    <source>
        <dbReference type="EnsemblMetazoa" id="ISCW023056-PA"/>
    </source>
</evidence>
<proteinExistence type="predicted"/>
<dbReference type="OrthoDB" id="447477at2759"/>
<dbReference type="Gene3D" id="1.20.58.480">
    <property type="match status" value="1"/>
</dbReference>
<dbReference type="STRING" id="6945.B7QHC9"/>
<dbReference type="Pfam" id="PF03301">
    <property type="entry name" value="Trp_dioxygenase"/>
    <property type="match status" value="1"/>
</dbReference>
<gene>
    <name evidence="1" type="ORF">IscW_ISCW023056</name>
</gene>
<dbReference type="VEuPathDB" id="VectorBase:ISCW023056"/>
<accession>B7QHC9</accession>
<keyword evidence="3" id="KW-1185">Reference proteome</keyword>
<dbReference type="InParanoid" id="B7QHC9"/>
<dbReference type="GO" id="GO:0019441">
    <property type="term" value="P:L-tryptophan catabolic process to kynurenine"/>
    <property type="evidence" value="ECO:0007669"/>
    <property type="project" value="InterPro"/>
</dbReference>
<dbReference type="PANTHER" id="PTHR10138">
    <property type="entry name" value="TRYPTOPHAN 2,3-DIOXYGENASE"/>
    <property type="match status" value="1"/>
</dbReference>
<evidence type="ECO:0000313" key="3">
    <source>
        <dbReference type="Proteomes" id="UP000001555"/>
    </source>
</evidence>
<organism>
    <name type="scientific">Ixodes scapularis</name>
    <name type="common">Black-legged tick</name>
    <name type="synonym">Deer tick</name>
    <dbReference type="NCBI Taxonomy" id="6945"/>
    <lineage>
        <taxon>Eukaryota</taxon>
        <taxon>Metazoa</taxon>
        <taxon>Ecdysozoa</taxon>
        <taxon>Arthropoda</taxon>
        <taxon>Chelicerata</taxon>
        <taxon>Arachnida</taxon>
        <taxon>Acari</taxon>
        <taxon>Parasitiformes</taxon>
        <taxon>Ixodida</taxon>
        <taxon>Ixodoidea</taxon>
        <taxon>Ixodidae</taxon>
        <taxon>Ixodinae</taxon>
        <taxon>Ixodes</taxon>
    </lineage>
</organism>
<dbReference type="VEuPathDB" id="VectorBase:ISCI023056"/>
<dbReference type="PANTHER" id="PTHR10138:SF0">
    <property type="entry name" value="TRYPTOPHAN 2,3-DIOXYGENASE"/>
    <property type="match status" value="1"/>
</dbReference>
<protein>
    <submittedName>
        <fullName evidence="1 2">Uncharacterized protein</fullName>
    </submittedName>
</protein>
<dbReference type="EnsemblMetazoa" id="ISCW023056-RA">
    <property type="protein sequence ID" value="ISCW023056-PA"/>
    <property type="gene ID" value="ISCW023056"/>
</dbReference>
<dbReference type="GO" id="GO:0004833">
    <property type="term" value="F:L-tryptophan 2,3-dioxygenase activity"/>
    <property type="evidence" value="ECO:0007669"/>
    <property type="project" value="InterPro"/>
</dbReference>
<dbReference type="EMBL" id="ABJB010616489">
    <property type="status" value="NOT_ANNOTATED_CDS"/>
    <property type="molecule type" value="Genomic_DNA"/>
</dbReference>
<evidence type="ECO:0000313" key="1">
    <source>
        <dbReference type="EMBL" id="EEC18251.1"/>
    </source>
</evidence>
<name>B7QHC9_IXOSC</name>
<reference evidence="2" key="2">
    <citation type="submission" date="2020-05" db="UniProtKB">
        <authorList>
            <consortium name="EnsemblMetazoa"/>
        </authorList>
    </citation>
    <scope>IDENTIFICATION</scope>
    <source>
        <strain evidence="2">wikel</strain>
    </source>
</reference>
<dbReference type="InterPro" id="IPR004981">
    <property type="entry name" value="Trp_2_3_dOase"/>
</dbReference>
<reference evidence="1 3" key="1">
    <citation type="submission" date="2008-03" db="EMBL/GenBank/DDBJ databases">
        <title>Annotation of Ixodes scapularis.</title>
        <authorList>
            <consortium name="Ixodes scapularis Genome Project Consortium"/>
            <person name="Caler E."/>
            <person name="Hannick L.I."/>
            <person name="Bidwell S."/>
            <person name="Joardar V."/>
            <person name="Thiagarajan M."/>
            <person name="Amedeo P."/>
            <person name="Galinsky K.J."/>
            <person name="Schobel S."/>
            <person name="Inman J."/>
            <person name="Hostetler J."/>
            <person name="Miller J."/>
            <person name="Hammond M."/>
            <person name="Megy K."/>
            <person name="Lawson D."/>
            <person name="Kodira C."/>
            <person name="Sutton G."/>
            <person name="Meyer J."/>
            <person name="Hill C.A."/>
            <person name="Birren B."/>
            <person name="Nene V."/>
            <person name="Collins F."/>
            <person name="Alarcon-Chaidez F."/>
            <person name="Wikel S."/>
            <person name="Strausberg R."/>
        </authorList>
    </citation>
    <scope>NUCLEOTIDE SEQUENCE [LARGE SCALE GENOMIC DNA]</scope>
    <source>
        <strain evidence="3">Wikel</strain>
        <strain evidence="1">Wikel colony</strain>
    </source>
</reference>
<dbReference type="GO" id="GO:0020037">
    <property type="term" value="F:heme binding"/>
    <property type="evidence" value="ECO:0007669"/>
    <property type="project" value="InterPro"/>
</dbReference>
<dbReference type="VEuPathDB" id="VectorBase:ISCP_003482"/>
<dbReference type="AlphaFoldDB" id="B7QHC9"/>
<dbReference type="EMBL" id="DS939008">
    <property type="protein sequence ID" value="EEC18251.1"/>
    <property type="molecule type" value="Genomic_DNA"/>
</dbReference>
<dbReference type="PaxDb" id="6945-B7QHC9"/>
<dbReference type="HOGENOM" id="CLU_2944274_0_0_1"/>
<sequence>MGMWTIIFVYGIEGERRLSHLAMQGAMMISLYRDYPRFHQPYYLLTLLMDVDSLVTKVEM</sequence>
<dbReference type="Proteomes" id="UP000001555">
    <property type="component" value="Unassembled WGS sequence"/>
</dbReference>